<evidence type="ECO:0000313" key="8">
    <source>
        <dbReference type="Proteomes" id="UP000039865"/>
    </source>
</evidence>
<keyword evidence="4" id="KW-0963">Cytoplasm</keyword>
<name>A0A078ATI1_STYLE</name>
<evidence type="ECO:0000256" key="4">
    <source>
        <dbReference type="ARBA" id="ARBA00022490"/>
    </source>
</evidence>
<evidence type="ECO:0000313" key="7">
    <source>
        <dbReference type="EMBL" id="CDW85539.1"/>
    </source>
</evidence>
<dbReference type="GO" id="GO:0005930">
    <property type="term" value="C:axoneme"/>
    <property type="evidence" value="ECO:0007669"/>
    <property type="project" value="UniProtKB-SubCell"/>
</dbReference>
<gene>
    <name evidence="7" type="primary">Contig2980.g3187</name>
    <name evidence="7" type="ORF">STYLEM_14618</name>
</gene>
<dbReference type="Proteomes" id="UP000039865">
    <property type="component" value="Unassembled WGS sequence"/>
</dbReference>
<keyword evidence="6" id="KW-0966">Cell projection</keyword>
<dbReference type="PANTHER" id="PTHR31078:SF1">
    <property type="entry name" value="CILIA- AND FLAGELLA-ASSOCIATED PROTEIN 300"/>
    <property type="match status" value="1"/>
</dbReference>
<evidence type="ECO:0000256" key="5">
    <source>
        <dbReference type="ARBA" id="ARBA00023212"/>
    </source>
</evidence>
<dbReference type="PANTHER" id="PTHR31078">
    <property type="entry name" value="CILIA- AND FLAGELLA-ASSOCIATED PROTEIN 300"/>
    <property type="match status" value="1"/>
</dbReference>
<dbReference type="OrthoDB" id="10259249at2759"/>
<evidence type="ECO:0000256" key="2">
    <source>
        <dbReference type="ARBA" id="ARBA00009205"/>
    </source>
</evidence>
<keyword evidence="8" id="KW-1185">Reference proteome</keyword>
<dbReference type="AlphaFoldDB" id="A0A078ATI1"/>
<dbReference type="InterPro" id="IPR029416">
    <property type="entry name" value="CFAP300"/>
</dbReference>
<evidence type="ECO:0000256" key="6">
    <source>
        <dbReference type="ARBA" id="ARBA00023273"/>
    </source>
</evidence>
<organism evidence="7 8">
    <name type="scientific">Stylonychia lemnae</name>
    <name type="common">Ciliate</name>
    <dbReference type="NCBI Taxonomy" id="5949"/>
    <lineage>
        <taxon>Eukaryota</taxon>
        <taxon>Sar</taxon>
        <taxon>Alveolata</taxon>
        <taxon>Ciliophora</taxon>
        <taxon>Intramacronucleata</taxon>
        <taxon>Spirotrichea</taxon>
        <taxon>Stichotrichia</taxon>
        <taxon>Sporadotrichida</taxon>
        <taxon>Oxytrichidae</taxon>
        <taxon>Stylonychinae</taxon>
        <taxon>Stylonychia</taxon>
    </lineage>
</organism>
<dbReference type="OMA" id="FYHCYGV"/>
<comment type="subcellular location">
    <subcellularLocation>
        <location evidence="1">Cytoplasm</location>
        <location evidence="1">Cytoskeleton</location>
        <location evidence="1">Cilium axoneme</location>
    </subcellularLocation>
</comment>
<sequence length="266" mass="31548">MEISQSRDLEDDNQNHGYSFIQLADDAKLFSNFKRKETQEKFFQWGLTEKNLKFAKYRFNQTFHLVGADNFLRDLCNDKTIQSTFEPLSYLAGCTGVKYKKLNSEVINMSFFDFLVEKDIATADGYIRKELEELYEGISLGDRMRKALLWEESEYFMELQEDKIQNEFIFKLFQMISIGGSICQYEENLKEYLDLIKNLYKDLITVAKDQDSGEIKIYSHVFLVEAVEGLESLFPVKDHPQNFFFVIVDPIHWHVTLLYHKWSNYW</sequence>
<dbReference type="EMBL" id="CCKQ01013827">
    <property type="protein sequence ID" value="CDW85539.1"/>
    <property type="molecule type" value="Genomic_DNA"/>
</dbReference>
<accession>A0A078ATI1</accession>
<evidence type="ECO:0000256" key="1">
    <source>
        <dbReference type="ARBA" id="ARBA00004430"/>
    </source>
</evidence>
<comment type="similarity">
    <text evidence="2">Belongs to the CFAP300 family.</text>
</comment>
<keyword evidence="5" id="KW-0206">Cytoskeleton</keyword>
<reference evidence="7 8" key="1">
    <citation type="submission" date="2014-06" db="EMBL/GenBank/DDBJ databases">
        <authorList>
            <person name="Swart Estienne"/>
        </authorList>
    </citation>
    <scope>NUCLEOTIDE SEQUENCE [LARGE SCALE GENOMIC DNA]</scope>
    <source>
        <strain evidence="7 8">130c</strain>
    </source>
</reference>
<evidence type="ECO:0000256" key="3">
    <source>
        <dbReference type="ARBA" id="ARBA00022174"/>
    </source>
</evidence>
<dbReference type="InParanoid" id="A0A078ATI1"/>
<dbReference type="Pfam" id="PF14926">
    <property type="entry name" value="CFAP300"/>
    <property type="match status" value="1"/>
</dbReference>
<protein>
    <recommendedName>
        <fullName evidence="3">Cilia- and flagella-associated protein 300</fullName>
    </recommendedName>
</protein>
<proteinExistence type="inferred from homology"/>